<gene>
    <name evidence="2" type="ORF">FA014_10515</name>
</gene>
<dbReference type="AlphaFoldDB" id="A0A7Z8NQM4"/>
<dbReference type="Pfam" id="PF06224">
    <property type="entry name" value="AlkZ-like"/>
    <property type="match status" value="1"/>
</dbReference>
<dbReference type="EMBL" id="SZYE01000074">
    <property type="protein sequence ID" value="TKR23583.1"/>
    <property type="molecule type" value="Genomic_DNA"/>
</dbReference>
<name>A0A7Z8NQM4_9CELL</name>
<protein>
    <submittedName>
        <fullName evidence="2">Winged helix DNA-binding domain-containing protein</fullName>
    </submittedName>
</protein>
<feature type="region of interest" description="Disordered" evidence="1">
    <location>
        <begin position="195"/>
        <end position="223"/>
    </location>
</feature>
<accession>A0A7Z8NQM4</accession>
<dbReference type="OrthoDB" id="9148135at2"/>
<dbReference type="Proteomes" id="UP000308121">
    <property type="component" value="Unassembled WGS sequence"/>
</dbReference>
<keyword evidence="2" id="KW-0238">DNA-binding</keyword>
<proteinExistence type="predicted"/>
<dbReference type="RefSeq" id="WP_154729638.1">
    <property type="nucleotide sequence ID" value="NZ_SZYE01000074.1"/>
</dbReference>
<dbReference type="InterPro" id="IPR009351">
    <property type="entry name" value="AlkZ-like"/>
</dbReference>
<dbReference type="PANTHER" id="PTHR38479:SF2">
    <property type="entry name" value="WINGED HELIX DNA-BINDING DOMAIN-CONTAINING PROTEIN"/>
    <property type="match status" value="1"/>
</dbReference>
<dbReference type="GO" id="GO:0003677">
    <property type="term" value="F:DNA binding"/>
    <property type="evidence" value="ECO:0007669"/>
    <property type="project" value="UniProtKB-KW"/>
</dbReference>
<reference evidence="2 3" key="1">
    <citation type="submission" date="2019-05" db="EMBL/GenBank/DDBJ databases">
        <title>Genome sequence of Cellulomonas hominis strain CS1.</title>
        <authorList>
            <person name="Belmont J."/>
            <person name="Maclea K.S."/>
        </authorList>
    </citation>
    <scope>NUCLEOTIDE SEQUENCE [LARGE SCALE GENOMIC DNA]</scope>
    <source>
        <strain evidence="2 3">CS1</strain>
    </source>
</reference>
<comment type="caution">
    <text evidence="2">The sequence shown here is derived from an EMBL/GenBank/DDBJ whole genome shotgun (WGS) entry which is preliminary data.</text>
</comment>
<dbReference type="PANTHER" id="PTHR38479">
    <property type="entry name" value="LMO0824 PROTEIN"/>
    <property type="match status" value="1"/>
</dbReference>
<sequence length="389" mass="41555">MSDRVTADQVRRYRLRAQQLDRAEDPARAATDAAVLDVGVQDTGPDGALWALALRGVPVSAGAWPDGLAMAWSVRGAPHAYRRADLPAVQRALRPYSDADAGKRIYDAAKPLRAAGIRPVDALGRVARTMREVVVEPTGKGALSTRMTAELDEPYLRWCRPCGATHMFEMPFRLGALHAGLELEPGTSPPVLRRSPGFPDAQVGAVDRDAGGPRDGGGAPVDDGPHDLVRGVLHLLGPVTPKDVAAFLDAPVADVTRRWPGDAVEVEVDGASASVLAEDLPALLAATDPPRDGTGPVVRLLGPYDLFLQARDRHVLVPDPARAKALWPVLGRPGAVLAGGEVVGTWRPRSRGRRLALELDPWVPWDEGLRRAVTAQHERLAAFRGADPA</sequence>
<organism evidence="2 3">
    <name type="scientific">Cellulomonas hominis</name>
    <dbReference type="NCBI Taxonomy" id="156981"/>
    <lineage>
        <taxon>Bacteria</taxon>
        <taxon>Bacillati</taxon>
        <taxon>Actinomycetota</taxon>
        <taxon>Actinomycetes</taxon>
        <taxon>Micrococcales</taxon>
        <taxon>Cellulomonadaceae</taxon>
        <taxon>Cellulomonas</taxon>
    </lineage>
</organism>
<evidence type="ECO:0000313" key="2">
    <source>
        <dbReference type="EMBL" id="TKR23583.1"/>
    </source>
</evidence>
<evidence type="ECO:0000313" key="3">
    <source>
        <dbReference type="Proteomes" id="UP000308121"/>
    </source>
</evidence>
<evidence type="ECO:0000256" key="1">
    <source>
        <dbReference type="SAM" id="MobiDB-lite"/>
    </source>
</evidence>